<organism evidence="1 2">
    <name type="scientific">Lentithecium fluviatile CBS 122367</name>
    <dbReference type="NCBI Taxonomy" id="1168545"/>
    <lineage>
        <taxon>Eukaryota</taxon>
        <taxon>Fungi</taxon>
        <taxon>Dikarya</taxon>
        <taxon>Ascomycota</taxon>
        <taxon>Pezizomycotina</taxon>
        <taxon>Dothideomycetes</taxon>
        <taxon>Pleosporomycetidae</taxon>
        <taxon>Pleosporales</taxon>
        <taxon>Massarineae</taxon>
        <taxon>Lentitheciaceae</taxon>
        <taxon>Lentithecium</taxon>
    </lineage>
</organism>
<dbReference type="AlphaFoldDB" id="A0A6G1IRQ9"/>
<reference evidence="1" key="1">
    <citation type="journal article" date="2020" name="Stud. Mycol.">
        <title>101 Dothideomycetes genomes: a test case for predicting lifestyles and emergence of pathogens.</title>
        <authorList>
            <person name="Haridas S."/>
            <person name="Albert R."/>
            <person name="Binder M."/>
            <person name="Bloem J."/>
            <person name="Labutti K."/>
            <person name="Salamov A."/>
            <person name="Andreopoulos B."/>
            <person name="Baker S."/>
            <person name="Barry K."/>
            <person name="Bills G."/>
            <person name="Bluhm B."/>
            <person name="Cannon C."/>
            <person name="Castanera R."/>
            <person name="Culley D."/>
            <person name="Daum C."/>
            <person name="Ezra D."/>
            <person name="Gonzalez J."/>
            <person name="Henrissat B."/>
            <person name="Kuo A."/>
            <person name="Liang C."/>
            <person name="Lipzen A."/>
            <person name="Lutzoni F."/>
            <person name="Magnuson J."/>
            <person name="Mondo S."/>
            <person name="Nolan M."/>
            <person name="Ohm R."/>
            <person name="Pangilinan J."/>
            <person name="Park H.-J."/>
            <person name="Ramirez L."/>
            <person name="Alfaro M."/>
            <person name="Sun H."/>
            <person name="Tritt A."/>
            <person name="Yoshinaga Y."/>
            <person name="Zwiers L.-H."/>
            <person name="Turgeon B."/>
            <person name="Goodwin S."/>
            <person name="Spatafora J."/>
            <person name="Crous P."/>
            <person name="Grigoriev I."/>
        </authorList>
    </citation>
    <scope>NUCLEOTIDE SEQUENCE</scope>
    <source>
        <strain evidence="1">CBS 122367</strain>
    </source>
</reference>
<evidence type="ECO:0000313" key="1">
    <source>
        <dbReference type="EMBL" id="KAF2680934.1"/>
    </source>
</evidence>
<evidence type="ECO:0000313" key="2">
    <source>
        <dbReference type="Proteomes" id="UP000799291"/>
    </source>
</evidence>
<dbReference type="Proteomes" id="UP000799291">
    <property type="component" value="Unassembled WGS sequence"/>
</dbReference>
<proteinExistence type="predicted"/>
<protein>
    <submittedName>
        <fullName evidence="1">Uncharacterized protein</fullName>
    </submittedName>
</protein>
<keyword evidence="2" id="KW-1185">Reference proteome</keyword>
<gene>
    <name evidence="1" type="ORF">K458DRAFT_89697</name>
</gene>
<name>A0A6G1IRQ9_9PLEO</name>
<sequence length="127" mass="14230">MGRQLERVCTRGYSCASLQLFGRTAGPCATSHASSASDSHQRRRSLLTARPYRGITMYSTSSVMSSLRTRTLLMPWFSIAVVHESKCGPHRRAVSSRSNTRAHLTLHIHAENNAFLNLSIIPYRRGR</sequence>
<dbReference type="EMBL" id="MU005594">
    <property type="protein sequence ID" value="KAF2680934.1"/>
    <property type="molecule type" value="Genomic_DNA"/>
</dbReference>
<accession>A0A6G1IRQ9</accession>